<dbReference type="GO" id="GO:0007606">
    <property type="term" value="P:sensory perception of chemical stimulus"/>
    <property type="evidence" value="ECO:0007669"/>
    <property type="project" value="InterPro"/>
</dbReference>
<keyword evidence="4" id="KW-1185">Reference proteome</keyword>
<evidence type="ECO:0008006" key="5">
    <source>
        <dbReference type="Google" id="ProtNLM"/>
    </source>
</evidence>
<keyword evidence="2" id="KW-0472">Membrane</keyword>
<reference evidence="3" key="1">
    <citation type="submission" date="2023-07" db="EMBL/GenBank/DDBJ databases">
        <authorList>
            <consortium name="CYATHOMIX"/>
        </authorList>
    </citation>
    <scope>NUCLEOTIDE SEQUENCE</scope>
    <source>
        <strain evidence="3">N/A</strain>
    </source>
</reference>
<dbReference type="Pfam" id="PF03125">
    <property type="entry name" value="Sre"/>
    <property type="match status" value="1"/>
</dbReference>
<evidence type="ECO:0000313" key="3">
    <source>
        <dbReference type="EMBL" id="CAJ0601587.1"/>
    </source>
</evidence>
<protein>
    <recommendedName>
        <fullName evidence="5">G-protein coupled receptors family 1 profile domain-containing protein</fullName>
    </recommendedName>
</protein>
<keyword evidence="2" id="KW-1133">Transmembrane helix</keyword>
<sequence length="254" mass="29267">MLDFTPPFKGWARCVAYATFYLSLLGHMVIVLYTLDAFHAEGEIESNHGLVAACFVTQWCRCSSLSIFPSVMLERYYASYHVTDYEAKPRKWVASLVITVSCILTTATAVPLIYVVYISLYRRDKKQVRYITSPLCTHYPLSARFQLAENLRVMKIVMYSSIVYSIWLVPPCIAMFLTYLYFKPTSAAGQICYATYEFFVSLSVLLLLVHTMVKSGRFFFTLCPKTVEHHAVDRHVSDRTTSMYFQQLTAAWKY</sequence>
<feature type="transmembrane region" description="Helical" evidence="2">
    <location>
        <begin position="188"/>
        <end position="209"/>
    </location>
</feature>
<feature type="transmembrane region" description="Helical" evidence="2">
    <location>
        <begin position="20"/>
        <end position="38"/>
    </location>
</feature>
<dbReference type="PANTHER" id="PTHR23128">
    <property type="entry name" value="SERPENTINE RECEPTOR, CLASS E (EPSILON)-RELATED"/>
    <property type="match status" value="1"/>
</dbReference>
<evidence type="ECO:0000256" key="2">
    <source>
        <dbReference type="SAM" id="Phobius"/>
    </source>
</evidence>
<evidence type="ECO:0000313" key="4">
    <source>
        <dbReference type="Proteomes" id="UP001176961"/>
    </source>
</evidence>
<dbReference type="PANTHER" id="PTHR23128:SF139">
    <property type="entry name" value="SERPENTINE RECEPTOR CLASS EPSILON-1-RELATED"/>
    <property type="match status" value="1"/>
</dbReference>
<dbReference type="Proteomes" id="UP001176961">
    <property type="component" value="Unassembled WGS sequence"/>
</dbReference>
<dbReference type="InterPro" id="IPR004151">
    <property type="entry name" value="7TM_GPCR_serpentine_rcpt_Sre"/>
</dbReference>
<feature type="transmembrane region" description="Helical" evidence="2">
    <location>
        <begin position="92"/>
        <end position="120"/>
    </location>
</feature>
<comment type="similarity">
    <text evidence="1">Belongs to the nematode receptor-like protein sre family.</text>
</comment>
<gene>
    <name evidence="3" type="ORF">CYNAS_LOCUS13570</name>
</gene>
<evidence type="ECO:0000256" key="1">
    <source>
        <dbReference type="ARBA" id="ARBA00006803"/>
    </source>
</evidence>
<proteinExistence type="inferred from homology"/>
<keyword evidence="2" id="KW-0812">Transmembrane</keyword>
<dbReference type="AlphaFoldDB" id="A0AA36H0Q8"/>
<feature type="transmembrane region" description="Helical" evidence="2">
    <location>
        <begin position="162"/>
        <end position="182"/>
    </location>
</feature>
<comment type="caution">
    <text evidence="3">The sequence shown here is derived from an EMBL/GenBank/DDBJ whole genome shotgun (WGS) entry which is preliminary data.</text>
</comment>
<dbReference type="EMBL" id="CATQJL010000305">
    <property type="protein sequence ID" value="CAJ0601587.1"/>
    <property type="molecule type" value="Genomic_DNA"/>
</dbReference>
<name>A0AA36H0Q8_CYLNA</name>
<organism evidence="3 4">
    <name type="scientific">Cylicocyclus nassatus</name>
    <name type="common">Nematode worm</name>
    <dbReference type="NCBI Taxonomy" id="53992"/>
    <lineage>
        <taxon>Eukaryota</taxon>
        <taxon>Metazoa</taxon>
        <taxon>Ecdysozoa</taxon>
        <taxon>Nematoda</taxon>
        <taxon>Chromadorea</taxon>
        <taxon>Rhabditida</taxon>
        <taxon>Rhabditina</taxon>
        <taxon>Rhabditomorpha</taxon>
        <taxon>Strongyloidea</taxon>
        <taxon>Strongylidae</taxon>
        <taxon>Cylicocyclus</taxon>
    </lineage>
</organism>
<dbReference type="GO" id="GO:0016020">
    <property type="term" value="C:membrane"/>
    <property type="evidence" value="ECO:0007669"/>
    <property type="project" value="InterPro"/>
</dbReference>
<accession>A0AA36H0Q8</accession>